<evidence type="ECO:0000256" key="2">
    <source>
        <dbReference type="ARBA" id="ARBA00022448"/>
    </source>
</evidence>
<keyword evidence="6 10" id="KW-0812">Transmembrane</keyword>
<protein>
    <submittedName>
        <fullName evidence="11">EI24 domain-containing protein</fullName>
    </submittedName>
</protein>
<keyword evidence="4" id="KW-0997">Cell inner membrane</keyword>
<keyword evidence="3" id="KW-1003">Cell membrane</keyword>
<evidence type="ECO:0000256" key="1">
    <source>
        <dbReference type="ARBA" id="ARBA00004141"/>
    </source>
</evidence>
<comment type="caution">
    <text evidence="11">The sequence shown here is derived from an EMBL/GenBank/DDBJ whole genome shotgun (WGS) entry which is preliminary data.</text>
</comment>
<evidence type="ECO:0000256" key="3">
    <source>
        <dbReference type="ARBA" id="ARBA00022475"/>
    </source>
</evidence>
<evidence type="ECO:0000256" key="9">
    <source>
        <dbReference type="ARBA" id="ARBA00023136"/>
    </source>
</evidence>
<evidence type="ECO:0000313" key="12">
    <source>
        <dbReference type="Proteomes" id="UP000724657"/>
    </source>
</evidence>
<sequence>MKAITLVFNSFSDSFKVIKDAGLKKFYFLPGIISMFLFGGFIYLGEYLSLNLASALENFFKLQEYGSILYIFIKILVWICTVFFYYLVYKSLLLVIISPILGYVSERVETHLTGKKFDFTFKDNLRFLIRGIDIGLKSFFKQMVGTCVVMLLGFIFPINLSIPLLIFIIQGYFTGFSFMDYTLERYNLSPKESLDFLKKQRVYAALCGGIFTLLFFIPVVGIFIAPLITCVATTMITLELLKEHSKV</sequence>
<evidence type="ECO:0000256" key="8">
    <source>
        <dbReference type="ARBA" id="ARBA00023032"/>
    </source>
</evidence>
<keyword evidence="7 10" id="KW-1133">Transmembrane helix</keyword>
<reference evidence="11" key="2">
    <citation type="submission" date="2021-04" db="EMBL/GenBank/DDBJ databases">
        <authorList>
            <person name="Gilroy R."/>
        </authorList>
    </citation>
    <scope>NUCLEOTIDE SEQUENCE</scope>
    <source>
        <strain evidence="11">A6-441</strain>
    </source>
</reference>
<reference evidence="11" key="1">
    <citation type="journal article" date="2021" name="PeerJ">
        <title>Extensive microbial diversity within the chicken gut microbiome revealed by metagenomics and culture.</title>
        <authorList>
            <person name="Gilroy R."/>
            <person name="Ravi A."/>
            <person name="Getino M."/>
            <person name="Pursley I."/>
            <person name="Horton D.L."/>
            <person name="Alikhan N.F."/>
            <person name="Baker D."/>
            <person name="Gharbi K."/>
            <person name="Hall N."/>
            <person name="Watson M."/>
            <person name="Adriaenssens E.M."/>
            <person name="Foster-Nyarko E."/>
            <person name="Jarju S."/>
            <person name="Secka A."/>
            <person name="Antonio M."/>
            <person name="Oren A."/>
            <person name="Chaudhuri R.R."/>
            <person name="La Ragione R."/>
            <person name="Hildebrand F."/>
            <person name="Pallen M.J."/>
        </authorList>
    </citation>
    <scope>NUCLEOTIDE SEQUENCE</scope>
    <source>
        <strain evidence="11">A6-441</strain>
    </source>
</reference>
<organism evidence="11 12">
    <name type="scientific">Candidatus Fusobacterium pullicola</name>
    <dbReference type="NCBI Taxonomy" id="2838601"/>
    <lineage>
        <taxon>Bacteria</taxon>
        <taxon>Fusobacteriati</taxon>
        <taxon>Fusobacteriota</taxon>
        <taxon>Fusobacteriia</taxon>
        <taxon>Fusobacteriales</taxon>
        <taxon>Fusobacteriaceae</taxon>
        <taxon>Fusobacterium</taxon>
    </lineage>
</organism>
<accession>A0A9E2NW62</accession>
<dbReference type="GO" id="GO:0005886">
    <property type="term" value="C:plasma membrane"/>
    <property type="evidence" value="ECO:0007669"/>
    <property type="project" value="TreeGrafter"/>
</dbReference>
<dbReference type="AlphaFoldDB" id="A0A9E2NW62"/>
<dbReference type="GO" id="GO:0019344">
    <property type="term" value="P:cysteine biosynthetic process"/>
    <property type="evidence" value="ECO:0007669"/>
    <property type="project" value="TreeGrafter"/>
</dbReference>
<dbReference type="InterPro" id="IPR059112">
    <property type="entry name" value="CysZ/EI24"/>
</dbReference>
<proteinExistence type="predicted"/>
<feature type="transmembrane region" description="Helical" evidence="10">
    <location>
        <begin position="203"/>
        <end position="228"/>
    </location>
</feature>
<name>A0A9E2NW62_9FUSO</name>
<dbReference type="Proteomes" id="UP000724657">
    <property type="component" value="Unassembled WGS sequence"/>
</dbReference>
<dbReference type="PANTHER" id="PTHR37468:SF1">
    <property type="entry name" value="SULFATE TRANSPORTER CYSZ"/>
    <property type="match status" value="1"/>
</dbReference>
<gene>
    <name evidence="11" type="ORF">IAA47_00295</name>
</gene>
<dbReference type="GO" id="GO:0009675">
    <property type="term" value="F:high-affinity sulfate:proton symporter activity"/>
    <property type="evidence" value="ECO:0007669"/>
    <property type="project" value="TreeGrafter"/>
</dbReference>
<evidence type="ECO:0000256" key="4">
    <source>
        <dbReference type="ARBA" id="ARBA00022519"/>
    </source>
</evidence>
<dbReference type="GO" id="GO:0000103">
    <property type="term" value="P:sulfate assimilation"/>
    <property type="evidence" value="ECO:0007669"/>
    <property type="project" value="TreeGrafter"/>
</dbReference>
<dbReference type="EMBL" id="JAHLFN010000005">
    <property type="protein sequence ID" value="MBU3841434.1"/>
    <property type="molecule type" value="Genomic_DNA"/>
</dbReference>
<keyword evidence="8" id="KW-0764">Sulfate transport</keyword>
<dbReference type="InterPro" id="IPR050480">
    <property type="entry name" value="CysZ-like"/>
</dbReference>
<feature type="transmembrane region" description="Helical" evidence="10">
    <location>
        <begin position="65"/>
        <end position="88"/>
    </location>
</feature>
<evidence type="ECO:0000256" key="7">
    <source>
        <dbReference type="ARBA" id="ARBA00022989"/>
    </source>
</evidence>
<evidence type="ECO:0000256" key="10">
    <source>
        <dbReference type="SAM" id="Phobius"/>
    </source>
</evidence>
<evidence type="ECO:0000256" key="6">
    <source>
        <dbReference type="ARBA" id="ARBA00022692"/>
    </source>
</evidence>
<keyword evidence="9 10" id="KW-0472">Membrane</keyword>
<evidence type="ECO:0000256" key="5">
    <source>
        <dbReference type="ARBA" id="ARBA00022605"/>
    </source>
</evidence>
<dbReference type="PANTHER" id="PTHR37468">
    <property type="entry name" value="SULFATE TRANSPORTER CYSZ"/>
    <property type="match status" value="1"/>
</dbReference>
<keyword evidence="2" id="KW-0813">Transport</keyword>
<feature type="transmembrane region" description="Helical" evidence="10">
    <location>
        <begin position="26"/>
        <end position="45"/>
    </location>
</feature>
<feature type="transmembrane region" description="Helical" evidence="10">
    <location>
        <begin position="139"/>
        <end position="158"/>
    </location>
</feature>
<dbReference type="Pfam" id="PF07264">
    <property type="entry name" value="EI24"/>
    <property type="match status" value="1"/>
</dbReference>
<keyword evidence="5" id="KW-0028">Amino-acid biosynthesis</keyword>
<comment type="subcellular location">
    <subcellularLocation>
        <location evidence="1">Membrane</location>
        <topology evidence="1">Multi-pass membrane protein</topology>
    </subcellularLocation>
</comment>
<evidence type="ECO:0000313" key="11">
    <source>
        <dbReference type="EMBL" id="MBU3841434.1"/>
    </source>
</evidence>